<sequence length="482" mass="54772">MDIVGDKDSHDRYYKLSVHPVEGGDAREVNVSLIYNYPGCMTRNRIIDYPGEDVFEGHVAYGMNDDCPYGELKGQNIAILGNGAFAVENARTCVEHAANKVYLLTRRKNLASPRVPCWFVHQGPYPTPGKLVLDMFKPMYELADFGDPWDYWSVHASSDRTKVSIVQNSRFGIGDVTFLMVMYGKLEYVQDTVKRLTKHTVHTTGGLKLEGVTVILKSLGLLGDWAVDRLHKMTQMVGMYCDGDWRRPLLIDAIGMNAANFTTFSTGIGSHGFVLSQKYLHDYPSEFYRMQGMGLMKQLPKNTADKELDKPAYVFDVKYSMSASIIAETMNPRLGQLTRNDPEYKFRMYHAAHPTDYYLEQCMADWDNYQKMFKEQGCEREYVKYPYTRDMIEGYFKEYCAMTGLSVSADGPAPNAPPLTDCLETVLGALPAWAEDKRNLEGMDQNLLKDRGWWSQRSNGHELFRQSEVPPDELSHQLALGS</sequence>
<evidence type="ECO:0000313" key="2">
    <source>
        <dbReference type="Proteomes" id="UP001642484"/>
    </source>
</evidence>
<keyword evidence="2" id="KW-1185">Reference proteome</keyword>
<comment type="caution">
    <text evidence="1">The sequence shown here is derived from an EMBL/GenBank/DDBJ whole genome shotgun (WGS) entry which is preliminary data.</text>
</comment>
<gene>
    <name evidence="1" type="ORF">CCMP2556_LOCUS42850</name>
</gene>
<organism evidence="1 2">
    <name type="scientific">Durusdinium trenchii</name>
    <dbReference type="NCBI Taxonomy" id="1381693"/>
    <lineage>
        <taxon>Eukaryota</taxon>
        <taxon>Sar</taxon>
        <taxon>Alveolata</taxon>
        <taxon>Dinophyceae</taxon>
        <taxon>Suessiales</taxon>
        <taxon>Symbiodiniaceae</taxon>
        <taxon>Durusdinium</taxon>
    </lineage>
</organism>
<accession>A0ABP0QMT7</accession>
<name>A0ABP0QMT7_9DINO</name>
<dbReference type="Gene3D" id="3.50.50.60">
    <property type="entry name" value="FAD/NAD(P)-binding domain"/>
    <property type="match status" value="1"/>
</dbReference>
<protein>
    <submittedName>
        <fullName evidence="1">Uncharacterized protein</fullName>
    </submittedName>
</protein>
<proteinExistence type="predicted"/>
<dbReference type="Proteomes" id="UP001642484">
    <property type="component" value="Unassembled WGS sequence"/>
</dbReference>
<reference evidence="1 2" key="1">
    <citation type="submission" date="2024-02" db="EMBL/GenBank/DDBJ databases">
        <authorList>
            <person name="Chen Y."/>
            <person name="Shah S."/>
            <person name="Dougan E. K."/>
            <person name="Thang M."/>
            <person name="Chan C."/>
        </authorList>
    </citation>
    <scope>NUCLEOTIDE SEQUENCE [LARGE SCALE GENOMIC DNA]</scope>
</reference>
<dbReference type="EMBL" id="CAXAMN010024694">
    <property type="protein sequence ID" value="CAK9088928.1"/>
    <property type="molecule type" value="Genomic_DNA"/>
</dbReference>
<dbReference type="InterPro" id="IPR036188">
    <property type="entry name" value="FAD/NAD-bd_sf"/>
</dbReference>
<dbReference type="SUPFAM" id="SSF51905">
    <property type="entry name" value="FAD/NAD(P)-binding domain"/>
    <property type="match status" value="1"/>
</dbReference>
<evidence type="ECO:0000313" key="1">
    <source>
        <dbReference type="EMBL" id="CAK9088928.1"/>
    </source>
</evidence>